<proteinExistence type="inferred from homology"/>
<dbReference type="InterPro" id="IPR006331">
    <property type="entry name" value="ADGF"/>
</dbReference>
<evidence type="ECO:0000313" key="15">
    <source>
        <dbReference type="EMBL" id="CAE6451935.1"/>
    </source>
</evidence>
<comment type="similarity">
    <text evidence="3">Belongs to the metallo-dependent hydrolases superfamily. Adenosine and AMP deaminases family. ADGF subfamily.</text>
</comment>
<dbReference type="GO" id="GO:0009168">
    <property type="term" value="P:purine ribonucleoside monophosphate biosynthetic process"/>
    <property type="evidence" value="ECO:0007669"/>
    <property type="project" value="InterPro"/>
</dbReference>
<dbReference type="InterPro" id="IPR006330">
    <property type="entry name" value="Ado/ade_deaminase"/>
</dbReference>
<reference evidence="15" key="1">
    <citation type="submission" date="2021-01" db="EMBL/GenBank/DDBJ databases">
        <authorList>
            <person name="Kaushik A."/>
        </authorList>
    </citation>
    <scope>NUCLEOTIDE SEQUENCE</scope>
    <source>
        <strain evidence="15">AG1-1A</strain>
    </source>
</reference>
<evidence type="ECO:0000256" key="10">
    <source>
        <dbReference type="ARBA" id="ARBA00022833"/>
    </source>
</evidence>
<dbReference type="PANTHER" id="PTHR11409:SF39">
    <property type="entry name" value="ADENOSINE DEAMINASE 2"/>
    <property type="match status" value="1"/>
</dbReference>
<feature type="signal peptide" evidence="12">
    <location>
        <begin position="1"/>
        <end position="32"/>
    </location>
</feature>
<evidence type="ECO:0000256" key="3">
    <source>
        <dbReference type="ARBA" id="ARBA00006083"/>
    </source>
</evidence>
<dbReference type="InterPro" id="IPR032466">
    <property type="entry name" value="Metal_Hydrolase"/>
</dbReference>
<keyword evidence="10" id="KW-0862">Zinc</keyword>
<dbReference type="PROSITE" id="PS00485">
    <property type="entry name" value="A_DEAMINASE"/>
    <property type="match status" value="1"/>
</dbReference>
<name>A0A8H3BA29_9AGAM</name>
<evidence type="ECO:0000256" key="2">
    <source>
        <dbReference type="ARBA" id="ARBA00004613"/>
    </source>
</evidence>
<accession>A0A8H3BA29</accession>
<organism evidence="15 16">
    <name type="scientific">Rhizoctonia solani</name>
    <dbReference type="NCBI Taxonomy" id="456999"/>
    <lineage>
        <taxon>Eukaryota</taxon>
        <taxon>Fungi</taxon>
        <taxon>Dikarya</taxon>
        <taxon>Basidiomycota</taxon>
        <taxon>Agaricomycotina</taxon>
        <taxon>Agaricomycetes</taxon>
        <taxon>Cantharellales</taxon>
        <taxon>Ceratobasidiaceae</taxon>
        <taxon>Rhizoctonia</taxon>
    </lineage>
</organism>
<keyword evidence="9" id="KW-0378">Hydrolase</keyword>
<dbReference type="InterPro" id="IPR001365">
    <property type="entry name" value="A_deaminase_dom"/>
</dbReference>
<dbReference type="Gene3D" id="3.20.20.140">
    <property type="entry name" value="Metal-dependent hydrolases"/>
    <property type="match status" value="1"/>
</dbReference>
<keyword evidence="8 12" id="KW-0732">Signal</keyword>
<dbReference type="PANTHER" id="PTHR11409">
    <property type="entry name" value="ADENOSINE DEAMINASE"/>
    <property type="match status" value="1"/>
</dbReference>
<dbReference type="GO" id="GO:0005615">
    <property type="term" value="C:extracellular space"/>
    <property type="evidence" value="ECO:0007669"/>
    <property type="project" value="InterPro"/>
</dbReference>
<dbReference type="InterPro" id="IPR006650">
    <property type="entry name" value="A/AMP_deam_AS"/>
</dbReference>
<dbReference type="EC" id="3.5.4.4" evidence="4"/>
<evidence type="ECO:0000313" key="16">
    <source>
        <dbReference type="Proteomes" id="UP000663840"/>
    </source>
</evidence>
<evidence type="ECO:0000256" key="4">
    <source>
        <dbReference type="ARBA" id="ARBA00012784"/>
    </source>
</evidence>
<dbReference type="GO" id="GO:0046103">
    <property type="term" value="P:inosine biosynthetic process"/>
    <property type="evidence" value="ECO:0007669"/>
    <property type="project" value="TreeGrafter"/>
</dbReference>
<evidence type="ECO:0000256" key="8">
    <source>
        <dbReference type="ARBA" id="ARBA00022729"/>
    </source>
</evidence>
<dbReference type="GO" id="GO:0004000">
    <property type="term" value="F:adenosine deaminase activity"/>
    <property type="evidence" value="ECO:0007669"/>
    <property type="project" value="InterPro"/>
</dbReference>
<comment type="subcellular location">
    <subcellularLocation>
        <location evidence="2">Secreted</location>
    </subcellularLocation>
</comment>
<dbReference type="AlphaFoldDB" id="A0A8H3BA29"/>
<evidence type="ECO:0000256" key="5">
    <source>
        <dbReference type="ARBA" id="ARBA00018099"/>
    </source>
</evidence>
<dbReference type="NCBIfam" id="TIGR01431">
    <property type="entry name" value="adm_rel"/>
    <property type="match status" value="1"/>
</dbReference>
<dbReference type="Proteomes" id="UP000663840">
    <property type="component" value="Unassembled WGS sequence"/>
</dbReference>
<evidence type="ECO:0000256" key="6">
    <source>
        <dbReference type="ARBA" id="ARBA00022525"/>
    </source>
</evidence>
<dbReference type="Pfam" id="PF00962">
    <property type="entry name" value="A_deaminase"/>
    <property type="match status" value="1"/>
</dbReference>
<dbReference type="EMBL" id="CAJMWR010002975">
    <property type="protein sequence ID" value="CAE6451935.1"/>
    <property type="molecule type" value="Genomic_DNA"/>
</dbReference>
<dbReference type="GO" id="GO:0006154">
    <property type="term" value="P:adenosine catabolic process"/>
    <property type="evidence" value="ECO:0007669"/>
    <property type="project" value="InterPro"/>
</dbReference>
<evidence type="ECO:0000256" key="7">
    <source>
        <dbReference type="ARBA" id="ARBA00022723"/>
    </source>
</evidence>
<keyword evidence="6" id="KW-0964">Secreted</keyword>
<evidence type="ECO:0000259" key="13">
    <source>
        <dbReference type="Pfam" id="PF00962"/>
    </source>
</evidence>
<dbReference type="Pfam" id="PF08451">
    <property type="entry name" value="A_deaminase_N"/>
    <property type="match status" value="1"/>
</dbReference>
<evidence type="ECO:0000259" key="14">
    <source>
        <dbReference type="Pfam" id="PF08451"/>
    </source>
</evidence>
<feature type="domain" description="Adenosine/AMP deaminase N-terminal" evidence="14">
    <location>
        <begin position="39"/>
        <end position="127"/>
    </location>
</feature>
<comment type="caution">
    <text evidence="15">The sequence shown here is derived from an EMBL/GenBank/DDBJ whole genome shotgun (WGS) entry which is preliminary data.</text>
</comment>
<feature type="chain" id="PRO_5034817900" description="Adenosine deaminase" evidence="12">
    <location>
        <begin position="33"/>
        <end position="571"/>
    </location>
</feature>
<evidence type="ECO:0000256" key="9">
    <source>
        <dbReference type="ARBA" id="ARBA00022801"/>
    </source>
</evidence>
<feature type="domain" description="Adenosine deaminase" evidence="13">
    <location>
        <begin position="236"/>
        <end position="549"/>
    </location>
</feature>
<dbReference type="InterPro" id="IPR013659">
    <property type="entry name" value="A_deaminase_N"/>
</dbReference>
<dbReference type="FunFam" id="3.20.20.140:FF:000017">
    <property type="entry name" value="Adenosine deaminase 2"/>
    <property type="match status" value="1"/>
</dbReference>
<dbReference type="SUPFAM" id="SSF51556">
    <property type="entry name" value="Metallo-dependent hydrolases"/>
    <property type="match status" value="1"/>
</dbReference>
<evidence type="ECO:0000256" key="1">
    <source>
        <dbReference type="ARBA" id="ARBA00001947"/>
    </source>
</evidence>
<gene>
    <name evidence="15" type="ORF">RDB_LOCUS91648</name>
</gene>
<protein>
    <recommendedName>
        <fullName evidence="5">Adenosine deaminase</fullName>
        <ecNumber evidence="4">3.5.4.4</ecNumber>
    </recommendedName>
</protein>
<evidence type="ECO:0000256" key="12">
    <source>
        <dbReference type="SAM" id="SignalP"/>
    </source>
</evidence>
<dbReference type="GO" id="GO:0046872">
    <property type="term" value="F:metal ion binding"/>
    <property type="evidence" value="ECO:0007669"/>
    <property type="project" value="UniProtKB-KW"/>
</dbReference>
<comment type="catalytic activity">
    <reaction evidence="11">
        <text>adenosine + H2O + H(+) = inosine + NH4(+)</text>
        <dbReference type="Rhea" id="RHEA:24408"/>
        <dbReference type="ChEBI" id="CHEBI:15377"/>
        <dbReference type="ChEBI" id="CHEBI:15378"/>
        <dbReference type="ChEBI" id="CHEBI:16335"/>
        <dbReference type="ChEBI" id="CHEBI:17596"/>
        <dbReference type="ChEBI" id="CHEBI:28938"/>
        <dbReference type="EC" id="3.5.4.4"/>
    </reaction>
</comment>
<comment type="cofactor">
    <cofactor evidence="1">
        <name>Zn(2+)</name>
        <dbReference type="ChEBI" id="CHEBI:29105"/>
    </cofactor>
</comment>
<sequence>MRLLDTLNPKAALRRIWIAIPILLLCAQSVGAAAIIKPRASQNSTYSTIEEYHRQRADLVAAERALRFDAERIRNATSRETKATEIVDVLREQEAVSIWRADPNKELGMPFLWAKETIAQTSLFKLLKKMPKGGLLHVHMDAMCDASYLLKLALEYSIMHVQTTGSLNSSSPYPIPTFKPLTPQEISQAANNALPTSQDYVPGSWVAVQRARDGFPNELGGQEGFDKWIIGALTINAEEAYEKYNTSAKIWEKFESTFTAEDGILRYEPIWRKYVDQLLVSQIEDGISYVELRLSLDSTIPVISEDTTRNLTNSEVMNITISTIEEVSKRMRAQGREKEFVGARAIYTTGRGISYDEMVQALDECLALKEEYPDFLVGFDMVGQEDAGYPLVYFLEALLNFRAEADRRGLDIPFMFHAGETLDDGGEVDGNLYDALLLGSKRVGHGFSLVKHPLLMQKYRENGIAVEVCPISNGILRFTRSASTHPLPILLNHGVPVALSSDDPSVFQNPGLSFDFYQAMVASNITNLISLGQLARQSLEYSSLNSSMKTYALKNWEERWFAFLDDVIASE</sequence>
<evidence type="ECO:0000256" key="11">
    <source>
        <dbReference type="ARBA" id="ARBA00047764"/>
    </source>
</evidence>
<keyword evidence="7" id="KW-0479">Metal-binding</keyword>